<reference evidence="2" key="1">
    <citation type="submission" date="2021-01" db="EMBL/GenBank/DDBJ databases">
        <title>Adiantum capillus-veneris genome.</title>
        <authorList>
            <person name="Fang Y."/>
            <person name="Liao Q."/>
        </authorList>
    </citation>
    <scope>NUCLEOTIDE SEQUENCE</scope>
    <source>
        <strain evidence="2">H3</strain>
        <tissue evidence="2">Leaf</tissue>
    </source>
</reference>
<gene>
    <name evidence="2" type="ORF">GOP47_0018006</name>
</gene>
<organism evidence="2 3">
    <name type="scientific">Adiantum capillus-veneris</name>
    <name type="common">Maidenhair fern</name>
    <dbReference type="NCBI Taxonomy" id="13818"/>
    <lineage>
        <taxon>Eukaryota</taxon>
        <taxon>Viridiplantae</taxon>
        <taxon>Streptophyta</taxon>
        <taxon>Embryophyta</taxon>
        <taxon>Tracheophyta</taxon>
        <taxon>Polypodiopsida</taxon>
        <taxon>Polypodiidae</taxon>
        <taxon>Polypodiales</taxon>
        <taxon>Pteridineae</taxon>
        <taxon>Pteridaceae</taxon>
        <taxon>Vittarioideae</taxon>
        <taxon>Adiantum</taxon>
    </lineage>
</organism>
<dbReference type="OrthoDB" id="1961649at2759"/>
<feature type="compositionally biased region" description="Polar residues" evidence="1">
    <location>
        <begin position="46"/>
        <end position="62"/>
    </location>
</feature>
<evidence type="ECO:0000313" key="2">
    <source>
        <dbReference type="EMBL" id="KAI5067478.1"/>
    </source>
</evidence>
<feature type="region of interest" description="Disordered" evidence="1">
    <location>
        <begin position="21"/>
        <end position="62"/>
    </location>
</feature>
<dbReference type="AlphaFoldDB" id="A0A9D4Z9R5"/>
<evidence type="ECO:0000256" key="1">
    <source>
        <dbReference type="SAM" id="MobiDB-lite"/>
    </source>
</evidence>
<keyword evidence="3" id="KW-1185">Reference proteome</keyword>
<evidence type="ECO:0000313" key="3">
    <source>
        <dbReference type="Proteomes" id="UP000886520"/>
    </source>
</evidence>
<sequence>MGLHWLSKYGLFNRRRKYTRVLGGQNEEPIEPFPLDPSRSHRQKQKTTQSNPQEWPPSSSHVQLREFKRVDIDLDLDPQRDGDQFSHKRLPSKLLRVASLGFLRFGQPPSSQKAAARIAVDNFLAGPSQVGDEEELHQRQCRELLRRLSARNNRIV</sequence>
<dbReference type="EMBL" id="JABFUD020000017">
    <property type="protein sequence ID" value="KAI5067478.1"/>
    <property type="molecule type" value="Genomic_DNA"/>
</dbReference>
<dbReference type="Proteomes" id="UP000886520">
    <property type="component" value="Chromosome 17"/>
</dbReference>
<accession>A0A9D4Z9R5</accession>
<protein>
    <submittedName>
        <fullName evidence="2">Uncharacterized protein</fullName>
    </submittedName>
</protein>
<name>A0A9D4Z9R5_ADICA</name>
<proteinExistence type="predicted"/>
<comment type="caution">
    <text evidence="2">The sequence shown here is derived from an EMBL/GenBank/DDBJ whole genome shotgun (WGS) entry which is preliminary data.</text>
</comment>